<keyword evidence="2" id="KW-1185">Reference proteome</keyword>
<gene>
    <name evidence="1" type="ORF">DES45_103161</name>
</gene>
<protein>
    <submittedName>
        <fullName evidence="1">Uncharacterized protein</fullName>
    </submittedName>
</protein>
<reference evidence="1 2" key="1">
    <citation type="submission" date="2018-07" db="EMBL/GenBank/DDBJ databases">
        <title>Genomic Encyclopedia of Type Strains, Phase IV (KMG-IV): sequencing the most valuable type-strain genomes for metagenomic binning, comparative biology and taxonomic classification.</title>
        <authorList>
            <person name="Goeker M."/>
        </authorList>
    </citation>
    <scope>NUCLEOTIDE SEQUENCE [LARGE SCALE GENOMIC DNA]</scope>
    <source>
        <strain evidence="1 2">DSM 14364</strain>
    </source>
</reference>
<evidence type="ECO:0000313" key="2">
    <source>
        <dbReference type="Proteomes" id="UP000254925"/>
    </source>
</evidence>
<dbReference type="EMBL" id="QQBB01000003">
    <property type="protein sequence ID" value="RDI59905.1"/>
    <property type="molecule type" value="Genomic_DNA"/>
</dbReference>
<comment type="caution">
    <text evidence="1">The sequence shown here is derived from an EMBL/GenBank/DDBJ whole genome shotgun (WGS) entry which is preliminary data.</text>
</comment>
<dbReference type="AlphaFoldDB" id="A0A370HNW0"/>
<organism evidence="1 2">
    <name type="scientific">Microvirga subterranea</name>
    <dbReference type="NCBI Taxonomy" id="186651"/>
    <lineage>
        <taxon>Bacteria</taxon>
        <taxon>Pseudomonadati</taxon>
        <taxon>Pseudomonadota</taxon>
        <taxon>Alphaproteobacteria</taxon>
        <taxon>Hyphomicrobiales</taxon>
        <taxon>Methylobacteriaceae</taxon>
        <taxon>Microvirga</taxon>
    </lineage>
</organism>
<dbReference type="Proteomes" id="UP000254925">
    <property type="component" value="Unassembled WGS sequence"/>
</dbReference>
<accession>A0A370HNW0</accession>
<proteinExistence type="predicted"/>
<evidence type="ECO:0000313" key="1">
    <source>
        <dbReference type="EMBL" id="RDI59905.1"/>
    </source>
</evidence>
<sequence length="617" mass="66489">MNEIMVYPLGQRSRAGRHYGKPARRAGIGKIGPLASMRGAANAPDEVWGSSMSRLLFAAIAAAAMMAANSPLRAEAGESAPPDQIDYAMFPMADVRDSPECRVAWAEGRVTFGEGITNPSMSCPDAFAWSLFVRAVGQKFWEDWSTDRQVWPSDPWPRCRPGLPADRCCPAVEVSNQASPEHCPVYPGPTAGVPAHQVRTPVTAHRMSLDQAADVLQKSKAGWADVPAVLKAPVIGALQEELVYRNEPMVDYVYDNELYHTEGLIRVFDSYVAMLGTYAPRHAAAPDPAASHPAPPPLARIDFPVASVMVKANWLAVDKAAQVGIDPNDARAPYIMMDLVSRPQPGDAAAPTAKPYILLSMHVSSKDVPNWTWSTFEHVNNQGRCDFTGCNDSFGYLTTESEAPAGGLGPSASNFIGPNKKLNVDDAEVDAFDLAKPYPDSTRISPALASLFSEASIGTGQGINRTGRPDLSDAAWRSYRLKGTQTDFVTSTGVPTRLGNSVTEAGFVNTASCMTCHSRATVNRQGVPAFAIFTDQMSDAGLGQSVNGAPNPAWFSVNAFFGRNGQRESPHVLAVQTDFVWGFRFACPMEPRPLGPAWCKNLTTKGYSSPVPTRPMP</sequence>
<name>A0A370HNW0_9HYPH</name>